<dbReference type="SUPFAM" id="SSF48452">
    <property type="entry name" value="TPR-like"/>
    <property type="match status" value="1"/>
</dbReference>
<dbReference type="AlphaFoldDB" id="A0A6V8KHK0"/>
<dbReference type="InterPro" id="IPR024983">
    <property type="entry name" value="CHAT_dom"/>
</dbReference>
<comment type="caution">
    <text evidence="2">The sequence shown here is derived from an EMBL/GenBank/DDBJ whole genome shotgun (WGS) entry which is preliminary data.</text>
</comment>
<accession>A0A6V8KHK0</accession>
<dbReference type="Pfam" id="PF12770">
    <property type="entry name" value="CHAT"/>
    <property type="match status" value="1"/>
</dbReference>
<dbReference type="Pfam" id="PF13374">
    <property type="entry name" value="TPR_10"/>
    <property type="match status" value="1"/>
</dbReference>
<keyword evidence="3" id="KW-1185">Reference proteome</keyword>
<reference evidence="2 3" key="2">
    <citation type="submission" date="2020-03" db="EMBL/GenBank/DDBJ databases">
        <authorList>
            <person name="Ichikawa N."/>
            <person name="Kimura A."/>
            <person name="Kitahashi Y."/>
            <person name="Uohara A."/>
        </authorList>
    </citation>
    <scope>NUCLEOTIDE SEQUENCE [LARGE SCALE GENOMIC DNA]</scope>
    <source>
        <strain evidence="2 3">NBRC 108639</strain>
    </source>
</reference>
<organism evidence="2 3">
    <name type="scientific">Phytohabitans houttuyneae</name>
    <dbReference type="NCBI Taxonomy" id="1076126"/>
    <lineage>
        <taxon>Bacteria</taxon>
        <taxon>Bacillati</taxon>
        <taxon>Actinomycetota</taxon>
        <taxon>Actinomycetes</taxon>
        <taxon>Micromonosporales</taxon>
        <taxon>Micromonosporaceae</taxon>
    </lineage>
</organism>
<dbReference type="RefSeq" id="WP_173061831.1">
    <property type="nucleotide sequence ID" value="NZ_BAABGO010000042.1"/>
</dbReference>
<sequence>MVDELLAAVRARIFAYVQQHDPAAVVAEEAVTQADDLWLAAQRSSEGRVREEVLFAVAWLHWCRFLALPAGANATALRTAEHLFVELAQVNPRRVPDHHQRAAMIVRRLRTLDDPPALDHAIDLLHQEHPDRVGRLCLLGVALQIRSERTGNLADLNGAIAAQREALRNMAADHDDRGLCLSNLSNSLRVRYERVGDLADIGEAIRMARMSVEVTPADDPHRAKRLANLGTALLVRFERDGDHGNVADLNEAIAVDRAAVEVEAPDDPDRAGMLSNLGLALQARFDRFEDLSDLDEAITVGRAALDMSAPGQAKRAELLSSLGLALRERYRRVGADADLDEAIRVGRAAVEATSAGHSERAATQFNLGLALQARFERARDPADMSTAFGLWREAAADRNAAASRRIRIAEKWGDSAALLGRWQDAAEGYAAAVRLLPLLAWPGASWASRERLLAEYHGLASTAAACTVAAGFPDRAVEILERGRGVLWFHLLASQTTPSKVSARPELAGRLAELRTELDQLANPTLPRNTTVVDAKGNSLNSHLNAIVHQVEHYRSLPGAESYLHENIPESMKLLEALYALVRPGEAVDRQMAAAQQWDVLVAQLGIGSDNDSPHETTIGELRQAATSGPIVIVNCSSWRCDALLVTTTGTDVVELPDLTHADAVDRTNAFLHALRDVDSVRAGQVAARLTLERAISSVLEWLWEAVADPVLRALGHDRCPAPAQPWPRIWWCPTGPLAMLPLHAAGYHDPNDKAPGRAVLDRVVSSYTTTVRALARALIDDSQPPAAPQRPNEKLLVVALGRTPGQPQLPNVDRERDLLATVFPAERLTLLEGPAATVHAVQDALGSHTWAHLSCHGSQEPTSPSRGGLVLYDGRLTVADLTAGGSQGEFAFLSACKTAMGGTRVADEMITVAAALQYAGRRHVIATLWSVWDTAAANVAEDVYARLVSRGDLRPGQSAEALHHSVRRQRDRDPYRPSVWAPFIHIGP</sequence>
<evidence type="ECO:0000259" key="1">
    <source>
        <dbReference type="Pfam" id="PF12770"/>
    </source>
</evidence>
<evidence type="ECO:0000313" key="2">
    <source>
        <dbReference type="EMBL" id="GFJ81951.1"/>
    </source>
</evidence>
<gene>
    <name evidence="2" type="ORF">Phou_061310</name>
</gene>
<feature type="domain" description="CHAT" evidence="1">
    <location>
        <begin position="699"/>
        <end position="988"/>
    </location>
</feature>
<proteinExistence type="predicted"/>
<dbReference type="InterPro" id="IPR011990">
    <property type="entry name" value="TPR-like_helical_dom_sf"/>
</dbReference>
<evidence type="ECO:0000313" key="3">
    <source>
        <dbReference type="Proteomes" id="UP000482800"/>
    </source>
</evidence>
<reference evidence="2 3" key="1">
    <citation type="submission" date="2020-03" db="EMBL/GenBank/DDBJ databases">
        <title>Whole genome shotgun sequence of Phytohabitans houttuyneae NBRC 108639.</title>
        <authorList>
            <person name="Komaki H."/>
            <person name="Tamura T."/>
        </authorList>
    </citation>
    <scope>NUCLEOTIDE SEQUENCE [LARGE SCALE GENOMIC DNA]</scope>
    <source>
        <strain evidence="2 3">NBRC 108639</strain>
    </source>
</reference>
<dbReference type="EMBL" id="BLPF01000002">
    <property type="protein sequence ID" value="GFJ81951.1"/>
    <property type="molecule type" value="Genomic_DNA"/>
</dbReference>
<dbReference type="Gene3D" id="1.25.40.10">
    <property type="entry name" value="Tetratricopeptide repeat domain"/>
    <property type="match status" value="1"/>
</dbReference>
<dbReference type="Proteomes" id="UP000482800">
    <property type="component" value="Unassembled WGS sequence"/>
</dbReference>
<protein>
    <recommendedName>
        <fullName evidence="1">CHAT domain-containing protein</fullName>
    </recommendedName>
</protein>
<name>A0A6V8KHK0_9ACTN</name>